<dbReference type="EMBL" id="BAFE01000056">
    <property type="protein sequence ID" value="GAB48692.1"/>
    <property type="molecule type" value="Genomic_DNA"/>
</dbReference>
<keyword evidence="1" id="KW-1133">Transmembrane helix</keyword>
<dbReference type="SUPFAM" id="SSF81343">
    <property type="entry name" value="Fumarate reductase respiratory complex transmembrane subunits"/>
    <property type="match status" value="1"/>
</dbReference>
<keyword evidence="1" id="KW-0812">Transmembrane</keyword>
<gene>
    <name evidence="2" type="primary">sdhC</name>
    <name evidence="2" type="ORF">MOPEL_078_00810</name>
</gene>
<sequence length="210" mass="23221">MAVSGLYFVLFVLMHMYGNLKILAGHEQFDTYAHHLRVLGEPMLPYSGFLWIFRITLIIAVVAHVYSAFKLWGRANSARSNRYLVKDAMHTPVSSRTMRWGGIALLLFIVFHLLQFTLRSFYVGTAPVSSPAAMVIAAFQTPWLTLIYVLAMIALGLHLHHGVWSACQTLGFTNTAKARGTAKAASTIVAALVVIGFLIPPFAIQLGMIK</sequence>
<feature type="transmembrane region" description="Helical" evidence="1">
    <location>
        <begin position="48"/>
        <end position="69"/>
    </location>
</feature>
<feature type="transmembrane region" description="Helical" evidence="1">
    <location>
        <begin position="184"/>
        <end position="204"/>
    </location>
</feature>
<reference evidence="2 3" key="1">
    <citation type="submission" date="2012-02" db="EMBL/GenBank/DDBJ databases">
        <title>Whole genome shotgun sequence of Mobilicoccus pelagius NBRC 104925.</title>
        <authorList>
            <person name="Yoshida Y."/>
            <person name="Hosoyama A."/>
            <person name="Tsuchikane K."/>
            <person name="Katsumata H."/>
            <person name="Yamazaki S."/>
            <person name="Fujita N."/>
        </authorList>
    </citation>
    <scope>NUCLEOTIDE SEQUENCE [LARGE SCALE GENOMIC DNA]</scope>
    <source>
        <strain evidence="2 3">NBRC 104925</strain>
    </source>
</reference>
<evidence type="ECO:0000313" key="3">
    <source>
        <dbReference type="Proteomes" id="UP000004367"/>
    </source>
</evidence>
<dbReference type="CDD" id="cd03498">
    <property type="entry name" value="SQR_TypeB_2_TM"/>
    <property type="match status" value="1"/>
</dbReference>
<protein>
    <submittedName>
        <fullName evidence="2">Succinate dehydrogenase cytochrome b subunit</fullName>
    </submittedName>
</protein>
<organism evidence="2 3">
    <name type="scientific">Mobilicoccus pelagius NBRC 104925</name>
    <dbReference type="NCBI Taxonomy" id="1089455"/>
    <lineage>
        <taxon>Bacteria</taxon>
        <taxon>Bacillati</taxon>
        <taxon>Actinomycetota</taxon>
        <taxon>Actinomycetes</taxon>
        <taxon>Micrococcales</taxon>
        <taxon>Dermatophilaceae</taxon>
        <taxon>Mobilicoccus</taxon>
    </lineage>
</organism>
<dbReference type="AlphaFoldDB" id="H5USI4"/>
<proteinExistence type="predicted"/>
<dbReference type="InterPro" id="IPR034804">
    <property type="entry name" value="SQR/QFR_C/D"/>
</dbReference>
<accession>H5USI4</accession>
<dbReference type="InterPro" id="IPR011138">
    <property type="entry name" value="Cytochrome_b-558"/>
</dbReference>
<comment type="caution">
    <text evidence="2">The sequence shown here is derived from an EMBL/GenBank/DDBJ whole genome shotgun (WGS) entry which is preliminary data.</text>
</comment>
<keyword evidence="3" id="KW-1185">Reference proteome</keyword>
<dbReference type="STRING" id="1089455.MOPEL_078_00810"/>
<feature type="transmembrane region" description="Helical" evidence="1">
    <location>
        <begin position="146"/>
        <end position="164"/>
    </location>
</feature>
<evidence type="ECO:0000256" key="1">
    <source>
        <dbReference type="SAM" id="Phobius"/>
    </source>
</evidence>
<dbReference type="GO" id="GO:0016020">
    <property type="term" value="C:membrane"/>
    <property type="evidence" value="ECO:0007669"/>
    <property type="project" value="InterPro"/>
</dbReference>
<feature type="transmembrane region" description="Helical" evidence="1">
    <location>
        <begin position="97"/>
        <end position="114"/>
    </location>
</feature>
<evidence type="ECO:0000313" key="2">
    <source>
        <dbReference type="EMBL" id="GAB48692.1"/>
    </source>
</evidence>
<name>H5USI4_9MICO</name>
<dbReference type="Gene3D" id="1.20.1300.10">
    <property type="entry name" value="Fumarate reductase/succinate dehydrogenase, transmembrane subunit"/>
    <property type="match status" value="1"/>
</dbReference>
<dbReference type="Proteomes" id="UP000004367">
    <property type="component" value="Unassembled WGS sequence"/>
</dbReference>
<dbReference type="NCBIfam" id="TIGR02046">
    <property type="entry name" value="sdhC_b558_fam"/>
    <property type="match status" value="1"/>
</dbReference>
<keyword evidence="1" id="KW-0472">Membrane</keyword>
<dbReference type="eggNOG" id="ENOG502Z7U4">
    <property type="taxonomic scope" value="Bacteria"/>
</dbReference>